<dbReference type="AlphaFoldDB" id="F4RMN7"/>
<evidence type="ECO:0000313" key="4">
    <source>
        <dbReference type="Proteomes" id="UP000001072"/>
    </source>
</evidence>
<evidence type="ECO:0000313" key="3">
    <source>
        <dbReference type="EMBL" id="EGG06350.1"/>
    </source>
</evidence>
<gene>
    <name evidence="3" type="ORF">MELLADRAFT_123447</name>
</gene>
<dbReference type="KEGG" id="mlr:MELLADRAFT_123447"/>
<keyword evidence="4" id="KW-1185">Reference proteome</keyword>
<protein>
    <submittedName>
        <fullName evidence="3">Secreted protein</fullName>
    </submittedName>
</protein>
<reference evidence="4" key="1">
    <citation type="journal article" date="2011" name="Proc. Natl. Acad. Sci. U.S.A.">
        <title>Obligate biotrophy features unraveled by the genomic analysis of rust fungi.</title>
        <authorList>
            <person name="Duplessis S."/>
            <person name="Cuomo C.A."/>
            <person name="Lin Y.-C."/>
            <person name="Aerts A."/>
            <person name="Tisserant E."/>
            <person name="Veneault-Fourrey C."/>
            <person name="Joly D.L."/>
            <person name="Hacquard S."/>
            <person name="Amselem J."/>
            <person name="Cantarel B.L."/>
            <person name="Chiu R."/>
            <person name="Coutinho P.M."/>
            <person name="Feau N."/>
            <person name="Field M."/>
            <person name="Frey P."/>
            <person name="Gelhaye E."/>
            <person name="Goldberg J."/>
            <person name="Grabherr M.G."/>
            <person name="Kodira C.D."/>
            <person name="Kohler A."/>
            <person name="Kuees U."/>
            <person name="Lindquist E.A."/>
            <person name="Lucas S.M."/>
            <person name="Mago R."/>
            <person name="Mauceli E."/>
            <person name="Morin E."/>
            <person name="Murat C."/>
            <person name="Pangilinan J.L."/>
            <person name="Park R."/>
            <person name="Pearson M."/>
            <person name="Quesneville H."/>
            <person name="Rouhier N."/>
            <person name="Sakthikumar S."/>
            <person name="Salamov A.A."/>
            <person name="Schmutz J."/>
            <person name="Selles B."/>
            <person name="Shapiro H."/>
            <person name="Tanguay P."/>
            <person name="Tuskan G.A."/>
            <person name="Henrissat B."/>
            <person name="Van de Peer Y."/>
            <person name="Rouze P."/>
            <person name="Ellis J.G."/>
            <person name="Dodds P.N."/>
            <person name="Schein J.E."/>
            <person name="Zhong S."/>
            <person name="Hamelin R.C."/>
            <person name="Grigoriev I.V."/>
            <person name="Szabo L.J."/>
            <person name="Martin F."/>
        </authorList>
    </citation>
    <scope>NUCLEOTIDE SEQUENCE [LARGE SCALE GENOMIC DNA]</scope>
    <source>
        <strain evidence="4">98AG31 / pathotype 3-4-7</strain>
    </source>
</reference>
<evidence type="ECO:0000256" key="1">
    <source>
        <dbReference type="SAM" id="MobiDB-lite"/>
    </source>
</evidence>
<keyword evidence="2" id="KW-0732">Signal</keyword>
<accession>F4RMN7</accession>
<feature type="signal peptide" evidence="2">
    <location>
        <begin position="1"/>
        <end position="19"/>
    </location>
</feature>
<dbReference type="VEuPathDB" id="FungiDB:MELLADRAFT_123447"/>
<name>F4RMN7_MELLP</name>
<feature type="compositionally biased region" description="Polar residues" evidence="1">
    <location>
        <begin position="85"/>
        <end position="98"/>
    </location>
</feature>
<sequence>MKILILLSIFLKLHSHVFAHPALSEVIHGAVGADDLGRGAGEIGEFATHGRPALQSKNLLRPLTSGAGDGKQSPEISDSLFGGRAQQSSASKDSSLAHNSGLVTDKNAADIFIHKPPPTYVPPTYIEVKTGKILPSILKPDQIGKLKPEQLVEYISNFNTEVKASRDTWRAADQAVKKAEDTLSHDALKAFAEKNKASKSPETADQVLQRIKNGLRQQLSLATIDEGVDTLALKQFSRVLGVSTEHLDSSIKTAREAKANALKLAEMRKTSGYPFMDKMKAAIQKLLAKVNFRLPWKKPAEPPAKWKIPMSRKLSTQFGRYFEEGELRGT</sequence>
<dbReference type="RefSeq" id="XP_007410588.1">
    <property type="nucleotide sequence ID" value="XM_007410526.1"/>
</dbReference>
<dbReference type="Proteomes" id="UP000001072">
    <property type="component" value="Unassembled WGS sequence"/>
</dbReference>
<dbReference type="HOGENOM" id="CLU_842191_0_0_1"/>
<proteinExistence type="predicted"/>
<dbReference type="EMBL" id="GL883109">
    <property type="protein sequence ID" value="EGG06350.1"/>
    <property type="molecule type" value="Genomic_DNA"/>
</dbReference>
<organism evidence="4">
    <name type="scientific">Melampsora larici-populina (strain 98AG31 / pathotype 3-4-7)</name>
    <name type="common">Poplar leaf rust fungus</name>
    <dbReference type="NCBI Taxonomy" id="747676"/>
    <lineage>
        <taxon>Eukaryota</taxon>
        <taxon>Fungi</taxon>
        <taxon>Dikarya</taxon>
        <taxon>Basidiomycota</taxon>
        <taxon>Pucciniomycotina</taxon>
        <taxon>Pucciniomycetes</taxon>
        <taxon>Pucciniales</taxon>
        <taxon>Melampsoraceae</taxon>
        <taxon>Melampsora</taxon>
    </lineage>
</organism>
<dbReference type="InParanoid" id="F4RMN7"/>
<dbReference type="GeneID" id="18926363"/>
<evidence type="ECO:0000256" key="2">
    <source>
        <dbReference type="SAM" id="SignalP"/>
    </source>
</evidence>
<feature type="chain" id="PRO_5003315363" evidence="2">
    <location>
        <begin position="20"/>
        <end position="330"/>
    </location>
</feature>
<feature type="region of interest" description="Disordered" evidence="1">
    <location>
        <begin position="61"/>
        <end position="98"/>
    </location>
</feature>